<dbReference type="InterPro" id="IPR013783">
    <property type="entry name" value="Ig-like_fold"/>
</dbReference>
<dbReference type="AlphaFoldDB" id="A0A327JRP5"/>
<evidence type="ECO:0000313" key="3">
    <source>
        <dbReference type="Proteomes" id="UP000249299"/>
    </source>
</evidence>
<dbReference type="OrthoDB" id="9795530at2"/>
<evidence type="ECO:0000259" key="1">
    <source>
        <dbReference type="Pfam" id="PF08770"/>
    </source>
</evidence>
<comment type="caution">
    <text evidence="2">The sequence shown here is derived from an EMBL/GenBank/DDBJ whole genome shotgun (WGS) entry which is preliminary data.</text>
</comment>
<protein>
    <submittedName>
        <fullName evidence="2">Thiosulfate oxidation carrier complex protein SoxZ</fullName>
    </submittedName>
</protein>
<dbReference type="InterPro" id="IPR014880">
    <property type="entry name" value="SoxZ_dom"/>
</dbReference>
<dbReference type="Proteomes" id="UP000249299">
    <property type="component" value="Unassembled WGS sequence"/>
</dbReference>
<reference evidence="2 3" key="1">
    <citation type="submission" date="2017-07" db="EMBL/GenBank/DDBJ databases">
        <title>Draft Genome Sequences of Select Purple Nonsulfur Bacteria.</title>
        <authorList>
            <person name="Lasarre B."/>
            <person name="Mckinlay J.B."/>
        </authorList>
    </citation>
    <scope>NUCLEOTIDE SEQUENCE [LARGE SCALE GENOMIC DNA]</scope>
    <source>
        <strain evidence="2 3">DSM 11290</strain>
    </source>
</reference>
<evidence type="ECO:0000313" key="2">
    <source>
        <dbReference type="EMBL" id="RAI28957.1"/>
    </source>
</evidence>
<dbReference type="InterPro" id="IPR030995">
    <property type="entry name" value="SoxZ"/>
</dbReference>
<name>A0A327JRP5_9HYPH</name>
<dbReference type="Gene3D" id="2.60.40.10">
    <property type="entry name" value="Immunoglobulins"/>
    <property type="match status" value="1"/>
</dbReference>
<dbReference type="SUPFAM" id="SSF81296">
    <property type="entry name" value="E set domains"/>
    <property type="match status" value="1"/>
</dbReference>
<dbReference type="RefSeq" id="WP_111433097.1">
    <property type="nucleotide sequence ID" value="NZ_JACIGG010000004.1"/>
</dbReference>
<organism evidence="2 3">
    <name type="scientific">Rhodobium orientis</name>
    <dbReference type="NCBI Taxonomy" id="34017"/>
    <lineage>
        <taxon>Bacteria</taxon>
        <taxon>Pseudomonadati</taxon>
        <taxon>Pseudomonadota</taxon>
        <taxon>Alphaproteobacteria</taxon>
        <taxon>Hyphomicrobiales</taxon>
        <taxon>Rhodobiaceae</taxon>
        <taxon>Rhodobium</taxon>
    </lineage>
</organism>
<gene>
    <name evidence="2" type="primary">soxZ</name>
    <name evidence="2" type="ORF">CH339_04525</name>
</gene>
<dbReference type="NCBIfam" id="TIGR04490">
    <property type="entry name" value="SoxZ_true"/>
    <property type="match status" value="1"/>
</dbReference>
<dbReference type="Pfam" id="PF08770">
    <property type="entry name" value="SoxZ"/>
    <property type="match status" value="1"/>
</dbReference>
<proteinExistence type="predicted"/>
<sequence>MAKSKPRVKVPKKAKAGEVITIKTLISHTMESGQRKGKDGKPIPRKIINTFTCEFNGQKVFETNLEPAISANPYFEFNMKVPESGTFVFTWVDDDGSVYTKEEEISVE</sequence>
<feature type="domain" description="Sulphur oxidation protein SoxZ" evidence="1">
    <location>
        <begin position="9"/>
        <end position="102"/>
    </location>
</feature>
<dbReference type="InterPro" id="IPR014756">
    <property type="entry name" value="Ig_E-set"/>
</dbReference>
<keyword evidence="3" id="KW-1185">Reference proteome</keyword>
<accession>A0A327JRP5</accession>
<dbReference type="EMBL" id="NPEV01000006">
    <property type="protein sequence ID" value="RAI28957.1"/>
    <property type="molecule type" value="Genomic_DNA"/>
</dbReference>